<feature type="coiled-coil region" evidence="11">
    <location>
        <begin position="205"/>
        <end position="235"/>
    </location>
</feature>
<evidence type="ECO:0000256" key="8">
    <source>
        <dbReference type="ARBA" id="ARBA00023012"/>
    </source>
</evidence>
<dbReference type="InterPro" id="IPR036097">
    <property type="entry name" value="HisK_dim/P_sf"/>
</dbReference>
<comment type="subunit">
    <text evidence="9">At low DSF concentrations, interacts with RpfF.</text>
</comment>
<dbReference type="PROSITE" id="PS50109">
    <property type="entry name" value="HIS_KIN"/>
    <property type="match status" value="1"/>
</dbReference>
<keyword evidence="8" id="KW-0902">Two-component regulatory system</keyword>
<dbReference type="InterPro" id="IPR036890">
    <property type="entry name" value="HATPase_C_sf"/>
</dbReference>
<dbReference type="Gene3D" id="3.30.565.10">
    <property type="entry name" value="Histidine kinase-like ATPase, C-terminal domain"/>
    <property type="match status" value="1"/>
</dbReference>
<name>A0A6S6SZL5_9BACT</name>
<evidence type="ECO:0000256" key="9">
    <source>
        <dbReference type="ARBA" id="ARBA00064003"/>
    </source>
</evidence>
<evidence type="ECO:0000256" key="1">
    <source>
        <dbReference type="ARBA" id="ARBA00000085"/>
    </source>
</evidence>
<dbReference type="GO" id="GO:0000155">
    <property type="term" value="F:phosphorelay sensor kinase activity"/>
    <property type="evidence" value="ECO:0007669"/>
    <property type="project" value="InterPro"/>
</dbReference>
<evidence type="ECO:0000256" key="5">
    <source>
        <dbReference type="ARBA" id="ARBA00022741"/>
    </source>
</evidence>
<dbReference type="SUPFAM" id="SSF47384">
    <property type="entry name" value="Homodimeric domain of signal transducing histidine kinase"/>
    <property type="match status" value="1"/>
</dbReference>
<dbReference type="InterPro" id="IPR004358">
    <property type="entry name" value="Sig_transdc_His_kin-like_C"/>
</dbReference>
<evidence type="ECO:0000256" key="2">
    <source>
        <dbReference type="ARBA" id="ARBA00012438"/>
    </source>
</evidence>
<sequence>MFNNKKIILFFLLFSIIIFSLFLFKVINFSLDYKNNKAIFSEVKILGQLDELLKNLHKEKQATIVYIGQQNKANFQNVDSMRKITNVQLQRLLKNVKNKKSFHTLLRDLRKVHHLVDGFKMDGIEYYYNNQIIKTIMFNIASMVKKLPLEHSINLDKIGNIDKEKLIKVQNKLLKDNNHFETNIFVYVALTLAFLFFSLFLFYWFKAIKRHNTELISTLKEIEEELSQMQRLEIEEVLKKNNTLEVYKFLAKAIKEPNRAKDNFLANMSHEIRTPLNGIIGFTNLLQKTTLNKEQNEFVSIIDNSSKNLLTIVQDILDFSKINAMHPEIENTSFNLIEDVEMSIQAYLETLEEKKLDFSIYSDPALPFKVLGDATRISQVVVNLLGNAIKFTPEKGKINIATSLLSQTSKEANIRFSIEDTGIGIAEDKQEQIFDAFVQADISTNRKFGGTGLGLTISKRLVELMGGTLKLESEKGNGSIFYFDLTLRLDPKASIRTHPSFPNLKIGYLMEQKNNNDEENNKNLKVYITCTKADYKTYTLNDLSNMKSSYLPNILFINYDDFKNDTLLELCLKLPTKIVLMRHLNYYPLKNIQENTVYQMLDAPVTYTNVMALLRKEQQVSINSVLLYKDSKLSGKIYVSILESLGFEVDIYYSIYEFKTQLENKHYKYALFDDRNTNNEIMAKIIKKNGAIPFLFSQEKENHTCCQVLDYSIDANSLNEHLKMA</sequence>
<dbReference type="InterPro" id="IPR003661">
    <property type="entry name" value="HisK_dim/P_dom"/>
</dbReference>
<dbReference type="SMART" id="SM00388">
    <property type="entry name" value="HisKA"/>
    <property type="match status" value="1"/>
</dbReference>
<keyword evidence="4" id="KW-0808">Transferase</keyword>
<keyword evidence="5" id="KW-0547">Nucleotide-binding</keyword>
<dbReference type="PANTHER" id="PTHR45339:SF1">
    <property type="entry name" value="HYBRID SIGNAL TRANSDUCTION HISTIDINE KINASE J"/>
    <property type="match status" value="1"/>
</dbReference>
<dbReference type="FunFam" id="3.30.565.10:FF:000010">
    <property type="entry name" value="Sensor histidine kinase RcsC"/>
    <property type="match status" value="1"/>
</dbReference>
<proteinExistence type="predicted"/>
<dbReference type="SMART" id="SM00387">
    <property type="entry name" value="HATPase_c"/>
    <property type="match status" value="1"/>
</dbReference>
<evidence type="ECO:0000256" key="10">
    <source>
        <dbReference type="ARBA" id="ARBA00068150"/>
    </source>
</evidence>
<evidence type="ECO:0000256" key="7">
    <source>
        <dbReference type="ARBA" id="ARBA00022840"/>
    </source>
</evidence>
<protein>
    <recommendedName>
        <fullName evidence="10">Sensory/regulatory protein RpfC</fullName>
        <ecNumber evidence="2">2.7.13.3</ecNumber>
    </recommendedName>
</protein>
<evidence type="ECO:0000256" key="6">
    <source>
        <dbReference type="ARBA" id="ARBA00022777"/>
    </source>
</evidence>
<feature type="transmembrane region" description="Helical" evidence="12">
    <location>
        <begin position="7"/>
        <end position="27"/>
    </location>
</feature>
<dbReference type="FunFam" id="1.10.287.130:FF:000002">
    <property type="entry name" value="Two-component osmosensing histidine kinase"/>
    <property type="match status" value="1"/>
</dbReference>
<dbReference type="PRINTS" id="PR00344">
    <property type="entry name" value="BCTRLSENSOR"/>
</dbReference>
<dbReference type="EC" id="2.7.13.3" evidence="2"/>
<dbReference type="InterPro" id="IPR003594">
    <property type="entry name" value="HATPase_dom"/>
</dbReference>
<accession>A0A6S6SZL5</accession>
<dbReference type="Gene3D" id="1.10.287.130">
    <property type="match status" value="1"/>
</dbReference>
<evidence type="ECO:0000256" key="12">
    <source>
        <dbReference type="SAM" id="Phobius"/>
    </source>
</evidence>
<dbReference type="EMBL" id="CACVAU010000038">
    <property type="protein sequence ID" value="CAA6811732.1"/>
    <property type="molecule type" value="Genomic_DNA"/>
</dbReference>
<feature type="transmembrane region" description="Helical" evidence="12">
    <location>
        <begin position="184"/>
        <end position="205"/>
    </location>
</feature>
<dbReference type="Pfam" id="PF02518">
    <property type="entry name" value="HATPase_c"/>
    <property type="match status" value="1"/>
</dbReference>
<comment type="catalytic activity">
    <reaction evidence="1">
        <text>ATP + protein L-histidine = ADP + protein N-phospho-L-histidine.</text>
        <dbReference type="EC" id="2.7.13.3"/>
    </reaction>
</comment>
<dbReference type="GO" id="GO:0005524">
    <property type="term" value="F:ATP binding"/>
    <property type="evidence" value="ECO:0007669"/>
    <property type="project" value="UniProtKB-KW"/>
</dbReference>
<keyword evidence="11" id="KW-0175">Coiled coil</keyword>
<keyword evidence="12" id="KW-0812">Transmembrane</keyword>
<evidence type="ECO:0000313" key="14">
    <source>
        <dbReference type="EMBL" id="CAA6811732.1"/>
    </source>
</evidence>
<keyword evidence="3" id="KW-0597">Phosphoprotein</keyword>
<dbReference type="Pfam" id="PF00512">
    <property type="entry name" value="HisKA"/>
    <property type="match status" value="1"/>
</dbReference>
<keyword evidence="12" id="KW-0472">Membrane</keyword>
<organism evidence="14">
    <name type="scientific">uncultured Sulfurovum sp</name>
    <dbReference type="NCBI Taxonomy" id="269237"/>
    <lineage>
        <taxon>Bacteria</taxon>
        <taxon>Pseudomonadati</taxon>
        <taxon>Campylobacterota</taxon>
        <taxon>Epsilonproteobacteria</taxon>
        <taxon>Campylobacterales</taxon>
        <taxon>Sulfurovaceae</taxon>
        <taxon>Sulfurovum</taxon>
        <taxon>environmental samples</taxon>
    </lineage>
</organism>
<evidence type="ECO:0000259" key="13">
    <source>
        <dbReference type="PROSITE" id="PS50109"/>
    </source>
</evidence>
<gene>
    <name evidence="14" type="ORF">HELGO_WM4063</name>
</gene>
<evidence type="ECO:0000256" key="11">
    <source>
        <dbReference type="SAM" id="Coils"/>
    </source>
</evidence>
<dbReference type="SUPFAM" id="SSF55874">
    <property type="entry name" value="ATPase domain of HSP90 chaperone/DNA topoisomerase II/histidine kinase"/>
    <property type="match status" value="1"/>
</dbReference>
<dbReference type="InterPro" id="IPR005467">
    <property type="entry name" value="His_kinase_dom"/>
</dbReference>
<keyword evidence="6" id="KW-0418">Kinase</keyword>
<feature type="domain" description="Histidine kinase" evidence="13">
    <location>
        <begin position="267"/>
        <end position="489"/>
    </location>
</feature>
<evidence type="ECO:0000256" key="4">
    <source>
        <dbReference type="ARBA" id="ARBA00022679"/>
    </source>
</evidence>
<dbReference type="PANTHER" id="PTHR45339">
    <property type="entry name" value="HYBRID SIGNAL TRANSDUCTION HISTIDINE KINASE J"/>
    <property type="match status" value="1"/>
</dbReference>
<reference evidence="14" key="1">
    <citation type="submission" date="2020-01" db="EMBL/GenBank/DDBJ databases">
        <authorList>
            <person name="Meier V. D."/>
            <person name="Meier V D."/>
        </authorList>
    </citation>
    <scope>NUCLEOTIDE SEQUENCE</scope>
    <source>
        <strain evidence="14">HLG_WM_MAG_05</strain>
    </source>
</reference>
<evidence type="ECO:0000256" key="3">
    <source>
        <dbReference type="ARBA" id="ARBA00022553"/>
    </source>
</evidence>
<keyword evidence="12" id="KW-1133">Transmembrane helix</keyword>
<dbReference type="CDD" id="cd00082">
    <property type="entry name" value="HisKA"/>
    <property type="match status" value="1"/>
</dbReference>
<keyword evidence="7" id="KW-0067">ATP-binding</keyword>
<dbReference type="CDD" id="cd16922">
    <property type="entry name" value="HATPase_EvgS-ArcB-TorS-like"/>
    <property type="match status" value="1"/>
</dbReference>
<dbReference type="AlphaFoldDB" id="A0A6S6SZL5"/>